<organism evidence="2">
    <name type="scientific">viral metagenome</name>
    <dbReference type="NCBI Taxonomy" id="1070528"/>
    <lineage>
        <taxon>unclassified sequences</taxon>
        <taxon>metagenomes</taxon>
        <taxon>organismal metagenomes</taxon>
    </lineage>
</organism>
<protein>
    <recommendedName>
        <fullName evidence="1">OTU domain-containing protein</fullName>
    </recommendedName>
</protein>
<dbReference type="SUPFAM" id="SSF54001">
    <property type="entry name" value="Cysteine proteinases"/>
    <property type="match status" value="1"/>
</dbReference>
<evidence type="ECO:0000259" key="1">
    <source>
        <dbReference type="Pfam" id="PF02338"/>
    </source>
</evidence>
<feature type="domain" description="OTU" evidence="1">
    <location>
        <begin position="45"/>
        <end position="180"/>
    </location>
</feature>
<dbReference type="InterPro" id="IPR038765">
    <property type="entry name" value="Papain-like_cys_pep_sf"/>
</dbReference>
<reference evidence="2" key="1">
    <citation type="journal article" date="2020" name="Nature">
        <title>Giant virus diversity and host interactions through global metagenomics.</title>
        <authorList>
            <person name="Schulz F."/>
            <person name="Roux S."/>
            <person name="Paez-Espino D."/>
            <person name="Jungbluth S."/>
            <person name="Walsh D.A."/>
            <person name="Denef V.J."/>
            <person name="McMahon K.D."/>
            <person name="Konstantinidis K.T."/>
            <person name="Eloe-Fadrosh E.A."/>
            <person name="Kyrpides N.C."/>
            <person name="Woyke T."/>
        </authorList>
    </citation>
    <scope>NUCLEOTIDE SEQUENCE</scope>
    <source>
        <strain evidence="2">GVMAG-S-1091796-13</strain>
    </source>
</reference>
<dbReference type="Gene3D" id="3.90.70.80">
    <property type="match status" value="1"/>
</dbReference>
<sequence length="269" mass="31400">METNSSCSKNIKSKCINDTYYWEPLSETWQSKLGSTDFMVKNCLGDGNCQFRSIETALTQGGYRATHEKLRRLLAKYILSIDNKVFIDIIKTYQIEKENGEFVGNWDPMTIKNKRDFIKIIKRPGFDFQGDFISLELISRAIGIDIIIFTNDLDIINLSDPDNLQDKIIILYYDKTGSHYKTIGLKKKQDKFQTIFKRSKLPEEINRILDKQSFLSFHIENICNNDPQNCGKSKLHLNYILNKLEERLCVKISRNDKKNVMEIIMKMNL</sequence>
<dbReference type="EMBL" id="MN740714">
    <property type="protein sequence ID" value="QHS80528.1"/>
    <property type="molecule type" value="Genomic_DNA"/>
</dbReference>
<dbReference type="AlphaFoldDB" id="A0A6C0AL55"/>
<proteinExistence type="predicted"/>
<name>A0A6C0AL55_9ZZZZ</name>
<evidence type="ECO:0000313" key="2">
    <source>
        <dbReference type="EMBL" id="QHS80528.1"/>
    </source>
</evidence>
<dbReference type="Pfam" id="PF02338">
    <property type="entry name" value="OTU"/>
    <property type="match status" value="1"/>
</dbReference>
<accession>A0A6C0AL55</accession>
<dbReference type="CDD" id="cd22744">
    <property type="entry name" value="OTU"/>
    <property type="match status" value="1"/>
</dbReference>
<dbReference type="InterPro" id="IPR003323">
    <property type="entry name" value="OTU_dom"/>
</dbReference>